<keyword evidence="2" id="KW-0862">Zinc</keyword>
<evidence type="ECO:0000313" key="5">
    <source>
        <dbReference type="Proteomes" id="UP000288547"/>
    </source>
</evidence>
<dbReference type="InterPro" id="IPR051804">
    <property type="entry name" value="Carb_Metab_Reg_Kinase/Isom"/>
</dbReference>
<dbReference type="CDD" id="cd07010">
    <property type="entry name" value="cupin_PMI_type_I_N_bac"/>
    <property type="match status" value="1"/>
</dbReference>
<dbReference type="RefSeq" id="WP_128493655.1">
    <property type="nucleotide sequence ID" value="NZ_RZNB01000001.1"/>
</dbReference>
<dbReference type="Gene3D" id="2.60.120.10">
    <property type="entry name" value="Jelly Rolls"/>
    <property type="match status" value="1"/>
</dbReference>
<keyword evidence="5" id="KW-1185">Reference proteome</keyword>
<dbReference type="InterPro" id="IPR011051">
    <property type="entry name" value="RmlC_Cupin_sf"/>
</dbReference>
<evidence type="ECO:0000256" key="2">
    <source>
        <dbReference type="ARBA" id="ARBA00022833"/>
    </source>
</evidence>
<evidence type="ECO:0000256" key="1">
    <source>
        <dbReference type="ARBA" id="ARBA00022723"/>
    </source>
</evidence>
<keyword evidence="4" id="KW-0413">Isomerase</keyword>
<gene>
    <name evidence="4" type="ORF">ELQ90_02380</name>
</gene>
<sequence length="603" mass="66836">MASHPSALRRTAAYDPRPTIPLPDGHDVRRGADAWARIAAEAGDGGSIAVDTYPGVDLPALRAEIERHLPDATIFDIEELAALSPERIDALIDGNLTDDRVFGVMSHHTLRDFYDPAELDRAAADIEAASGRRIVIGWGATLAPVPFDVVVLADLARWEIQRRQRAGAPNWRARNGDEDAIRKVKRGFFVEWRVADRHKRSLFERLDFVLDTNDSVTEARLLTGDGFRAALELAVTRPFRVVPFFDPGVWGGQWMKENLGISGEDNLAWGFDCVPEENSLLIASGEDTVEIPAIDLVFRHPRELLGEKTFARFGAEFPIRFDMLDTVGGGNLSLQVHPLTDYIQNTFGMHYTQDESYYLLDASDDAVVYLGVKTDVDRDAMLADLHAAATGSTGFPAETYVNTFPARKHDHFLIPAGTVHCSGADSMVLEISATPYIFTFKMHDWGRVGLDGRPRPIHLEHAAANIQWDRDTEWTTHNLVDRVEPIGEGHGWVEERTGLHEFEFIDVRRHWFTDVVPHDTNGTVNVLNLVEGDEAIVESPVGAFEPWVVHYAETFIVPAAVGPYTIRPHGESVGRRLATVKAFVAGTGTTPDSTATHDTTETE</sequence>
<feature type="region of interest" description="Disordered" evidence="3">
    <location>
        <begin position="1"/>
        <end position="26"/>
    </location>
</feature>
<comment type="caution">
    <text evidence="4">The sequence shown here is derived from an EMBL/GenBank/DDBJ whole genome shotgun (WGS) entry which is preliminary data.</text>
</comment>
<dbReference type="AlphaFoldDB" id="A0A3S4AP41"/>
<dbReference type="SUPFAM" id="SSF51182">
    <property type="entry name" value="RmlC-like cupins"/>
    <property type="match status" value="1"/>
</dbReference>
<dbReference type="Proteomes" id="UP000288547">
    <property type="component" value="Unassembled WGS sequence"/>
</dbReference>
<accession>A0A3S4AP41</accession>
<protein>
    <submittedName>
        <fullName evidence="4">Mannose-6-phosphate isomerase</fullName>
    </submittedName>
</protein>
<evidence type="ECO:0000256" key="3">
    <source>
        <dbReference type="SAM" id="MobiDB-lite"/>
    </source>
</evidence>
<dbReference type="EMBL" id="RZNB01000001">
    <property type="protein sequence ID" value="RWZ52812.1"/>
    <property type="molecule type" value="Genomic_DNA"/>
</dbReference>
<organism evidence="4 5">
    <name type="scientific">Labedella phragmitis</name>
    <dbReference type="NCBI Taxonomy" id="2498849"/>
    <lineage>
        <taxon>Bacteria</taxon>
        <taxon>Bacillati</taxon>
        <taxon>Actinomycetota</taxon>
        <taxon>Actinomycetes</taxon>
        <taxon>Micrococcales</taxon>
        <taxon>Microbacteriaceae</taxon>
        <taxon>Labedella</taxon>
    </lineage>
</organism>
<keyword evidence="1" id="KW-0479">Metal-binding</keyword>
<reference evidence="4 5" key="1">
    <citation type="submission" date="2018-12" db="EMBL/GenBank/DDBJ databases">
        <authorList>
            <person name="Li F."/>
        </authorList>
    </citation>
    <scope>NUCLEOTIDE SEQUENCE [LARGE SCALE GENOMIC DNA]</scope>
    <source>
        <strain evidence="4 5">11W25H-1</strain>
    </source>
</reference>
<dbReference type="GO" id="GO:0046872">
    <property type="term" value="F:metal ion binding"/>
    <property type="evidence" value="ECO:0007669"/>
    <property type="project" value="UniProtKB-KW"/>
</dbReference>
<dbReference type="PANTHER" id="PTHR42742:SF3">
    <property type="entry name" value="FRUCTOKINASE"/>
    <property type="match status" value="1"/>
</dbReference>
<evidence type="ECO:0000313" key="4">
    <source>
        <dbReference type="EMBL" id="RWZ52812.1"/>
    </source>
</evidence>
<name>A0A3S4AP41_9MICO</name>
<dbReference type="PANTHER" id="PTHR42742">
    <property type="entry name" value="TRANSCRIPTIONAL REPRESSOR MPRA"/>
    <property type="match status" value="1"/>
</dbReference>
<dbReference type="GO" id="GO:0016853">
    <property type="term" value="F:isomerase activity"/>
    <property type="evidence" value="ECO:0007669"/>
    <property type="project" value="UniProtKB-KW"/>
</dbReference>
<dbReference type="InterPro" id="IPR014710">
    <property type="entry name" value="RmlC-like_jellyroll"/>
</dbReference>
<proteinExistence type="predicted"/>
<dbReference type="OrthoDB" id="9808275at2"/>